<feature type="domain" description="HTH lacI-type" evidence="5">
    <location>
        <begin position="12"/>
        <end position="66"/>
    </location>
</feature>
<gene>
    <name evidence="6" type="ORF">QO011_007850</name>
</gene>
<dbReference type="SUPFAM" id="SSF47413">
    <property type="entry name" value="lambda repressor-like DNA-binding domains"/>
    <property type="match status" value="1"/>
</dbReference>
<evidence type="ECO:0000256" key="1">
    <source>
        <dbReference type="ARBA" id="ARBA00022491"/>
    </source>
</evidence>
<organism evidence="6 7">
    <name type="scientific">Labrys wisconsinensis</name>
    <dbReference type="NCBI Taxonomy" id="425677"/>
    <lineage>
        <taxon>Bacteria</taxon>
        <taxon>Pseudomonadati</taxon>
        <taxon>Pseudomonadota</taxon>
        <taxon>Alphaproteobacteria</taxon>
        <taxon>Hyphomicrobiales</taxon>
        <taxon>Xanthobacteraceae</taxon>
        <taxon>Labrys</taxon>
    </lineage>
</organism>
<dbReference type="RefSeq" id="WP_307285055.1">
    <property type="nucleotide sequence ID" value="NZ_JAUSVX010000026.1"/>
</dbReference>
<evidence type="ECO:0000256" key="3">
    <source>
        <dbReference type="ARBA" id="ARBA00023125"/>
    </source>
</evidence>
<dbReference type="Proteomes" id="UP001242480">
    <property type="component" value="Unassembled WGS sequence"/>
</dbReference>
<dbReference type="PANTHER" id="PTHR30146:SF148">
    <property type="entry name" value="HTH-TYPE TRANSCRIPTIONAL REPRESSOR PURR-RELATED"/>
    <property type="match status" value="1"/>
</dbReference>
<evidence type="ECO:0000313" key="6">
    <source>
        <dbReference type="EMBL" id="MDQ0474808.1"/>
    </source>
</evidence>
<comment type="caution">
    <text evidence="6">The sequence shown here is derived from an EMBL/GenBank/DDBJ whole genome shotgun (WGS) entry which is preliminary data.</text>
</comment>
<keyword evidence="1" id="KW-0678">Repressor</keyword>
<protein>
    <submittedName>
        <fullName evidence="6">LacI family transcriptional regulator</fullName>
    </submittedName>
</protein>
<dbReference type="SMART" id="SM00354">
    <property type="entry name" value="HTH_LACI"/>
    <property type="match status" value="1"/>
</dbReference>
<evidence type="ECO:0000256" key="4">
    <source>
        <dbReference type="ARBA" id="ARBA00023163"/>
    </source>
</evidence>
<keyword evidence="4" id="KW-0804">Transcription</keyword>
<evidence type="ECO:0000313" key="7">
    <source>
        <dbReference type="Proteomes" id="UP001242480"/>
    </source>
</evidence>
<dbReference type="EMBL" id="JAUSVX010000026">
    <property type="protein sequence ID" value="MDQ0474808.1"/>
    <property type="molecule type" value="Genomic_DNA"/>
</dbReference>
<dbReference type="InterPro" id="IPR010982">
    <property type="entry name" value="Lambda_DNA-bd_dom_sf"/>
</dbReference>
<dbReference type="InterPro" id="IPR028082">
    <property type="entry name" value="Peripla_BP_I"/>
</dbReference>
<dbReference type="InterPro" id="IPR000843">
    <property type="entry name" value="HTH_LacI"/>
</dbReference>
<dbReference type="Gene3D" id="1.10.260.40">
    <property type="entry name" value="lambda repressor-like DNA-binding domains"/>
    <property type="match status" value="1"/>
</dbReference>
<dbReference type="Pfam" id="PF00356">
    <property type="entry name" value="LacI"/>
    <property type="match status" value="1"/>
</dbReference>
<reference evidence="6 7" key="1">
    <citation type="submission" date="2023-07" db="EMBL/GenBank/DDBJ databases">
        <title>Genomic Encyclopedia of Type Strains, Phase IV (KMG-IV): sequencing the most valuable type-strain genomes for metagenomic binning, comparative biology and taxonomic classification.</title>
        <authorList>
            <person name="Goeker M."/>
        </authorList>
    </citation>
    <scope>NUCLEOTIDE SEQUENCE [LARGE SCALE GENOMIC DNA]</scope>
    <source>
        <strain evidence="6 7">DSM 19619</strain>
    </source>
</reference>
<keyword evidence="7" id="KW-1185">Reference proteome</keyword>
<dbReference type="InterPro" id="IPR046335">
    <property type="entry name" value="LacI/GalR-like_sensor"/>
</dbReference>
<keyword evidence="3" id="KW-0238">DNA-binding</keyword>
<evidence type="ECO:0000256" key="2">
    <source>
        <dbReference type="ARBA" id="ARBA00023015"/>
    </source>
</evidence>
<evidence type="ECO:0000259" key="5">
    <source>
        <dbReference type="PROSITE" id="PS50932"/>
    </source>
</evidence>
<keyword evidence="2" id="KW-0805">Transcription regulation</keyword>
<dbReference type="Pfam" id="PF13377">
    <property type="entry name" value="Peripla_BP_3"/>
    <property type="match status" value="1"/>
</dbReference>
<dbReference type="Gene3D" id="3.40.50.2300">
    <property type="match status" value="2"/>
</dbReference>
<sequence>MGGPRRGASRATTIVDIARAAGVSKSTVSLVLKGSPLVKAETREAVEQAIERLGYVYNRSAANLRTARSSFVGMVISDLMNPFFTELAVGIEDALYNLGFIPILANTNEDVERQARVLQSLREHGVAGIVMSPARGTDAWSLAELLPRSMPLVVTMRRIEGSPAPYIGPDNRVGCRRAVEHLIGLGHTAIGFLGGDGTMTTQRERVSGYRDALQAAGLPFDEALVFESMPTRAGGVEAVTAALASPLRPTAVVCYNDIVAMGATRALTVRGVRVGVDFAVVGFDDIVEAENNAPPLTTMNADTRQMGARAAQGLLGLIGGADPAAMSFTGDSRLVVRESCGAHLRQKPIREAVR</sequence>
<dbReference type="CDD" id="cd06289">
    <property type="entry name" value="PBP1_MalI-like"/>
    <property type="match status" value="1"/>
</dbReference>
<dbReference type="PANTHER" id="PTHR30146">
    <property type="entry name" value="LACI-RELATED TRANSCRIPTIONAL REPRESSOR"/>
    <property type="match status" value="1"/>
</dbReference>
<accession>A0ABU0JN37</accession>
<dbReference type="SUPFAM" id="SSF53822">
    <property type="entry name" value="Periplasmic binding protein-like I"/>
    <property type="match status" value="1"/>
</dbReference>
<name>A0ABU0JN37_9HYPH</name>
<dbReference type="CDD" id="cd01392">
    <property type="entry name" value="HTH_LacI"/>
    <property type="match status" value="1"/>
</dbReference>
<proteinExistence type="predicted"/>
<dbReference type="PROSITE" id="PS00356">
    <property type="entry name" value="HTH_LACI_1"/>
    <property type="match status" value="1"/>
</dbReference>
<dbReference type="PROSITE" id="PS50932">
    <property type="entry name" value="HTH_LACI_2"/>
    <property type="match status" value="1"/>
</dbReference>